<reference evidence="1 2" key="1">
    <citation type="submission" date="2023-09" db="EMBL/GenBank/DDBJ databases">
        <authorList>
            <person name="Wang M."/>
        </authorList>
    </citation>
    <scope>NUCLEOTIDE SEQUENCE [LARGE SCALE GENOMIC DNA]</scope>
    <source>
        <strain evidence="1">GT-2023</strain>
        <tissue evidence="1">Liver</tissue>
    </source>
</reference>
<evidence type="ECO:0000313" key="1">
    <source>
        <dbReference type="EMBL" id="KAL1266908.1"/>
    </source>
</evidence>
<keyword evidence="2" id="KW-1185">Reference proteome</keyword>
<organism evidence="1 2">
    <name type="scientific">Cirrhinus molitorella</name>
    <name type="common">mud carp</name>
    <dbReference type="NCBI Taxonomy" id="172907"/>
    <lineage>
        <taxon>Eukaryota</taxon>
        <taxon>Metazoa</taxon>
        <taxon>Chordata</taxon>
        <taxon>Craniata</taxon>
        <taxon>Vertebrata</taxon>
        <taxon>Euteleostomi</taxon>
        <taxon>Actinopterygii</taxon>
        <taxon>Neopterygii</taxon>
        <taxon>Teleostei</taxon>
        <taxon>Ostariophysi</taxon>
        <taxon>Cypriniformes</taxon>
        <taxon>Cyprinidae</taxon>
        <taxon>Labeoninae</taxon>
        <taxon>Labeonini</taxon>
        <taxon>Cirrhinus</taxon>
    </lineage>
</organism>
<proteinExistence type="predicted"/>
<accession>A0ABR3MQJ8</accession>
<name>A0ABR3MQJ8_9TELE</name>
<gene>
    <name evidence="1" type="ORF">QQF64_002583</name>
</gene>
<dbReference type="Proteomes" id="UP001558613">
    <property type="component" value="Unassembled WGS sequence"/>
</dbReference>
<evidence type="ECO:0000313" key="2">
    <source>
        <dbReference type="Proteomes" id="UP001558613"/>
    </source>
</evidence>
<dbReference type="EMBL" id="JAYMGO010000010">
    <property type="protein sequence ID" value="KAL1266908.1"/>
    <property type="molecule type" value="Genomic_DNA"/>
</dbReference>
<protein>
    <submittedName>
        <fullName evidence="1">Uncharacterized protein</fullName>
    </submittedName>
</protein>
<sequence>MRTFKSGARHTAAKEFASLRALRIGLVDGDGTAFVVVSQLHKPKRSTAIRILKAQLAYGNYDCLNSNSATRPDM</sequence>
<comment type="caution">
    <text evidence="1">The sequence shown here is derived from an EMBL/GenBank/DDBJ whole genome shotgun (WGS) entry which is preliminary data.</text>
</comment>